<dbReference type="EMBL" id="JAWDGP010000681">
    <property type="protein sequence ID" value="KAK3798412.1"/>
    <property type="molecule type" value="Genomic_DNA"/>
</dbReference>
<proteinExistence type="predicted"/>
<reference evidence="2" key="1">
    <citation type="journal article" date="2023" name="G3 (Bethesda)">
        <title>A reference genome for the long-term kleptoplast-retaining sea slug Elysia crispata morphotype clarki.</title>
        <authorList>
            <person name="Eastman K.E."/>
            <person name="Pendleton A.L."/>
            <person name="Shaikh M.A."/>
            <person name="Suttiyut T."/>
            <person name="Ogas R."/>
            <person name="Tomko P."/>
            <person name="Gavelis G."/>
            <person name="Widhalm J.R."/>
            <person name="Wisecaver J.H."/>
        </authorList>
    </citation>
    <scope>NUCLEOTIDE SEQUENCE</scope>
    <source>
        <strain evidence="2">ECLA1</strain>
    </source>
</reference>
<dbReference type="Proteomes" id="UP001283361">
    <property type="component" value="Unassembled WGS sequence"/>
</dbReference>
<feature type="compositionally biased region" description="Basic and acidic residues" evidence="1">
    <location>
        <begin position="214"/>
        <end position="230"/>
    </location>
</feature>
<protein>
    <submittedName>
        <fullName evidence="2">Uncharacterized protein</fullName>
    </submittedName>
</protein>
<name>A0AAE1B2J2_9GAST</name>
<keyword evidence="3" id="KW-1185">Reference proteome</keyword>
<organism evidence="2 3">
    <name type="scientific">Elysia crispata</name>
    <name type="common">lettuce slug</name>
    <dbReference type="NCBI Taxonomy" id="231223"/>
    <lineage>
        <taxon>Eukaryota</taxon>
        <taxon>Metazoa</taxon>
        <taxon>Spiralia</taxon>
        <taxon>Lophotrochozoa</taxon>
        <taxon>Mollusca</taxon>
        <taxon>Gastropoda</taxon>
        <taxon>Heterobranchia</taxon>
        <taxon>Euthyneura</taxon>
        <taxon>Panpulmonata</taxon>
        <taxon>Sacoglossa</taxon>
        <taxon>Placobranchoidea</taxon>
        <taxon>Plakobranchidae</taxon>
        <taxon>Elysia</taxon>
    </lineage>
</organism>
<evidence type="ECO:0000256" key="1">
    <source>
        <dbReference type="SAM" id="MobiDB-lite"/>
    </source>
</evidence>
<evidence type="ECO:0000313" key="3">
    <source>
        <dbReference type="Proteomes" id="UP001283361"/>
    </source>
</evidence>
<feature type="region of interest" description="Disordered" evidence="1">
    <location>
        <begin position="60"/>
        <end position="81"/>
    </location>
</feature>
<feature type="compositionally biased region" description="Basic and acidic residues" evidence="1">
    <location>
        <begin position="274"/>
        <end position="283"/>
    </location>
</feature>
<feature type="region of interest" description="Disordered" evidence="1">
    <location>
        <begin position="201"/>
        <end position="283"/>
    </location>
</feature>
<sequence>MNILAGHTGEKSVSDEPLCFNNFIISVAELSSTGQKVGVQSLILNTPRWARKMTRKISQIYQKRRRRHSSSAGVGRFTDQGETRSASNQCLLAVDLARRNDRLTTWTLDMERRDYLGSGCRLEPSARCQVSVSVTSPFTTTLGSTRHATATHVTIDTKKARVGQKKKGMHRQHLSYSTVNVSQEGLEAHWSPCTGQDWPDLSLRSRGRGPMPDTGERNHRYTEEFRETRGINHGRNKSRGKGKESVVDSYTETRRHPTANFEHSSTDAISTMKPDTDERGANL</sequence>
<comment type="caution">
    <text evidence="2">The sequence shown here is derived from an EMBL/GenBank/DDBJ whole genome shotgun (WGS) entry which is preliminary data.</text>
</comment>
<evidence type="ECO:0000313" key="2">
    <source>
        <dbReference type="EMBL" id="KAK3798412.1"/>
    </source>
</evidence>
<feature type="compositionally biased region" description="Basic and acidic residues" evidence="1">
    <location>
        <begin position="241"/>
        <end position="255"/>
    </location>
</feature>
<accession>A0AAE1B2J2</accession>
<dbReference type="AlphaFoldDB" id="A0AAE1B2J2"/>
<gene>
    <name evidence="2" type="ORF">RRG08_047323</name>
</gene>